<dbReference type="PANTHER" id="PTHR41771:SF1">
    <property type="entry name" value="MEMBRANE PROTEIN"/>
    <property type="match status" value="1"/>
</dbReference>
<reference evidence="2 3" key="1">
    <citation type="journal article" date="2011" name="Int. J. Syst. Evol. Microbiol.">
        <title>Relationship of Bacillus amyloliquefaciens clades associated with strains DSM 7T and FZB42T: a proposal for Bacillus amyloliquefaciens subsp. amyloliquefaciens subsp. nov. and Bacillus amyloliquefaciens subsp. plantarum subsp. nov. based on complete genome sequence comparisons.</title>
        <authorList>
            <person name="Borriss R."/>
            <person name="Chen X.H."/>
            <person name="Rueckert C."/>
            <person name="Blom J."/>
            <person name="Becker A."/>
            <person name="Baumgarth B."/>
            <person name="Fan B."/>
            <person name="Pukall R."/>
            <person name="Schumann P."/>
            <person name="Sproer C."/>
            <person name="Junge H."/>
            <person name="Vater J."/>
            <person name="Puhler A."/>
            <person name="Klenk H.P."/>
        </authorList>
    </citation>
    <scope>NUCLEOTIDE SEQUENCE [LARGE SCALE GENOMIC DNA]</scope>
    <source>
        <strain evidence="3">DSM 7</strain>
    </source>
</reference>
<dbReference type="RefSeq" id="WP_013351380.1">
    <property type="nucleotide sequence ID" value="NC_014551.1"/>
</dbReference>
<feature type="transmembrane region" description="Helical" evidence="1">
    <location>
        <begin position="304"/>
        <end position="327"/>
    </location>
</feature>
<keyword evidence="1" id="KW-1133">Transmembrane helix</keyword>
<feature type="transmembrane region" description="Helical" evidence="1">
    <location>
        <begin position="255"/>
        <end position="283"/>
    </location>
</feature>
<accession>A0A9P1JFK7</accession>
<dbReference type="AlphaFoldDB" id="A0A9P1JFK7"/>
<evidence type="ECO:0000256" key="1">
    <source>
        <dbReference type="SAM" id="Phobius"/>
    </source>
</evidence>
<evidence type="ECO:0008006" key="4">
    <source>
        <dbReference type="Google" id="ProtNLM"/>
    </source>
</evidence>
<keyword evidence="1" id="KW-0472">Membrane</keyword>
<dbReference type="PANTHER" id="PTHR41771">
    <property type="entry name" value="MEMBRANE PROTEIN-RELATED"/>
    <property type="match status" value="1"/>
</dbReference>
<dbReference type="Proteomes" id="UP000006562">
    <property type="component" value="Chromosome"/>
</dbReference>
<protein>
    <recommendedName>
        <fullName evidence="4">YibE/F family protein</fullName>
    </recommendedName>
</protein>
<dbReference type="EMBL" id="FN597644">
    <property type="protein sequence ID" value="CBI41877.1"/>
    <property type="molecule type" value="Genomic_DNA"/>
</dbReference>
<proteinExistence type="predicted"/>
<feature type="transmembrane region" description="Helical" evidence="1">
    <location>
        <begin position="156"/>
        <end position="176"/>
    </location>
</feature>
<feature type="transmembrane region" description="Helical" evidence="1">
    <location>
        <begin position="135"/>
        <end position="151"/>
    </location>
</feature>
<keyword evidence="3" id="KW-1185">Reference proteome</keyword>
<feature type="transmembrane region" description="Helical" evidence="1">
    <location>
        <begin position="210"/>
        <end position="235"/>
    </location>
</feature>
<gene>
    <name evidence="2" type="primary">RBAM_008020</name>
    <name evidence="2" type="ordered locus">BAMF_0751</name>
</gene>
<reference evidence="3" key="2">
    <citation type="journal article" date="2011" name="J. Biotechnol.">
        <title>Genome sequence of B. amyloliquefaciens type strain DSM7(T) reveals differences to plant-associated B. amyloliquefaciens FZB42.</title>
        <authorList>
            <person name="Ruckert C."/>
            <person name="Blom J."/>
            <person name="Chen X."/>
            <person name="Reva O."/>
            <person name="Borriss R."/>
        </authorList>
    </citation>
    <scope>NUCLEOTIDE SEQUENCE [LARGE SCALE GENOMIC DNA]</scope>
    <source>
        <strain evidence="3">DSM 7</strain>
    </source>
</reference>
<feature type="transmembrane region" description="Helical" evidence="1">
    <location>
        <begin position="182"/>
        <end position="203"/>
    </location>
</feature>
<organism evidence="2 3">
    <name type="scientific">Bacillus amyloliquefaciens (strain ATCC 23350 / DSM 7 / BCRC 11601 / CCUG 28519 / NBRC 15535 / NRRL B-14393 / F)</name>
    <dbReference type="NCBI Taxonomy" id="692420"/>
    <lineage>
        <taxon>Bacteria</taxon>
        <taxon>Bacillati</taxon>
        <taxon>Bacillota</taxon>
        <taxon>Bacilli</taxon>
        <taxon>Bacillales</taxon>
        <taxon>Bacillaceae</taxon>
        <taxon>Bacillus</taxon>
        <taxon>Bacillus amyloliquefaciens group</taxon>
    </lineage>
</organism>
<name>A0A9P1JFK7_BACAS</name>
<dbReference type="KEGG" id="bao:BAMF_0751"/>
<dbReference type="Pfam" id="PF07907">
    <property type="entry name" value="YibE_F"/>
    <property type="match status" value="1"/>
</dbReference>
<feature type="transmembrane region" description="Helical" evidence="1">
    <location>
        <begin position="17"/>
        <end position="37"/>
    </location>
</feature>
<sequence length="379" mass="42006">MKITGKIRNSMTYKKKLFYAITALCFIGSLIFVNYNASFYERPIAKVTKTTLEHQSDVQDMHKNKDRIFNQRITAKLENGSRKGQLIHLSNQYSSSGANDQKYSIGDEVFVSIDKGNTSNKDISGSIIDKKRDKQLLLIAWIFIFTLLIVGKKQGFFSIISLIFNAVLLSFALDLYRKHQNIGLIFICGICILIFTVISLLLVSGFHAKTYAAIAATLAGTFVSLLITYLVMTAAGEKGLRYEEMQYLTRPYHTVFMAGVFIGSLGAVMDVAITMTSSVFGLYEENKSISLQALKRSGMEIGKDIMGAMTNILFFAYISGSIPMMLLYLKNDSPIGFTLSMNISLEIARALAGGIGIVLTIPASLYASIFFIKRKKASS</sequence>
<keyword evidence="1" id="KW-0812">Transmembrane</keyword>
<evidence type="ECO:0000313" key="2">
    <source>
        <dbReference type="EMBL" id="CBI41877.1"/>
    </source>
</evidence>
<feature type="transmembrane region" description="Helical" evidence="1">
    <location>
        <begin position="347"/>
        <end position="372"/>
    </location>
</feature>
<evidence type="ECO:0000313" key="3">
    <source>
        <dbReference type="Proteomes" id="UP000006562"/>
    </source>
</evidence>
<dbReference type="InterPro" id="IPR012507">
    <property type="entry name" value="YibE_F"/>
</dbReference>